<name>A0ABX8BPY7_9ACTN</name>
<protein>
    <recommendedName>
        <fullName evidence="3">Glycosyltransferase family 1 protein</fullName>
    </recommendedName>
</protein>
<accession>A0ABX8BPY7</accession>
<evidence type="ECO:0000313" key="2">
    <source>
        <dbReference type="Proteomes" id="UP000676079"/>
    </source>
</evidence>
<dbReference type="Proteomes" id="UP000676079">
    <property type="component" value="Chromosome"/>
</dbReference>
<gene>
    <name evidence="1" type="ORF">KGD84_07500</name>
</gene>
<sequence>MGAASLLRYLQIKTHHLVQERDWESIHVVGGYNRDCVVSTNEKSDKLFNWQRPTAQIDGDSLVIRCFPGRDYVQHYGLILATYLAMADRRHDHITYTFPHPATCRSAVDRVDLDVDGALVVVGWGLEHLAPGRTGWTYGHGYAWQSASVHGRRVVYLGFLHSIWGDVAGRVVARLAALGARDVVYVGKVGALDPSVVPNTALATGSVSLVEGTPVTWRDFFGPTAISQPEVRTGVHVTSPSVLLEGNLWLSANAQHAFVDPEIGPMGQAAAAAGIGFGYLHVISNNLARRYPEDLSNERLLQVLRQRADLVTRIRRIIEMRLASDPT</sequence>
<reference evidence="1 2" key="1">
    <citation type="submission" date="2021-05" db="EMBL/GenBank/DDBJ databases">
        <title>Direct Submission.</title>
        <authorList>
            <person name="Li K."/>
            <person name="Gao J."/>
        </authorList>
    </citation>
    <scope>NUCLEOTIDE SEQUENCE [LARGE SCALE GENOMIC DNA]</scope>
    <source>
        <strain evidence="1 2">Mg02</strain>
    </source>
</reference>
<dbReference type="SUPFAM" id="SSF53167">
    <property type="entry name" value="Purine and uridine phosphorylases"/>
    <property type="match status" value="1"/>
</dbReference>
<keyword evidence="2" id="KW-1185">Reference proteome</keyword>
<evidence type="ECO:0000313" key="1">
    <source>
        <dbReference type="EMBL" id="QUX24144.1"/>
    </source>
</evidence>
<organism evidence="1 2">
    <name type="scientific">Nocardiopsis changdeensis</name>
    <dbReference type="NCBI Taxonomy" id="2831969"/>
    <lineage>
        <taxon>Bacteria</taxon>
        <taxon>Bacillati</taxon>
        <taxon>Actinomycetota</taxon>
        <taxon>Actinomycetes</taxon>
        <taxon>Streptosporangiales</taxon>
        <taxon>Nocardiopsidaceae</taxon>
        <taxon>Nocardiopsis</taxon>
    </lineage>
</organism>
<dbReference type="InterPro" id="IPR035994">
    <property type="entry name" value="Nucleoside_phosphorylase_sf"/>
</dbReference>
<evidence type="ECO:0008006" key="3">
    <source>
        <dbReference type="Google" id="ProtNLM"/>
    </source>
</evidence>
<dbReference type="RefSeq" id="WP_220559540.1">
    <property type="nucleotide sequence ID" value="NZ_CP074133.1"/>
</dbReference>
<proteinExistence type="predicted"/>
<dbReference type="EMBL" id="CP074133">
    <property type="protein sequence ID" value="QUX24144.1"/>
    <property type="molecule type" value="Genomic_DNA"/>
</dbReference>